<reference evidence="3" key="1">
    <citation type="journal article" date="2023" name="G3 (Bethesda)">
        <title>Whole genome assembly and annotation of the endangered Caribbean coral Acropora cervicornis.</title>
        <authorList>
            <person name="Selwyn J.D."/>
            <person name="Vollmer S.V."/>
        </authorList>
    </citation>
    <scope>NUCLEOTIDE SEQUENCE</scope>
    <source>
        <strain evidence="3">K2</strain>
    </source>
</reference>
<dbReference type="InterPro" id="IPR003034">
    <property type="entry name" value="SAP_dom"/>
</dbReference>
<protein>
    <recommendedName>
        <fullName evidence="2">SAP domain-containing protein</fullName>
    </recommendedName>
</protein>
<dbReference type="SMART" id="SM00513">
    <property type="entry name" value="SAP"/>
    <property type="match status" value="1"/>
</dbReference>
<evidence type="ECO:0000256" key="1">
    <source>
        <dbReference type="SAM" id="MobiDB-lite"/>
    </source>
</evidence>
<dbReference type="PROSITE" id="PS50800">
    <property type="entry name" value="SAP"/>
    <property type="match status" value="1"/>
</dbReference>
<name>A0AAD9QEH7_ACRCE</name>
<accession>A0AAD9QEH7</accession>
<feature type="domain" description="SAP" evidence="2">
    <location>
        <begin position="613"/>
        <end position="647"/>
    </location>
</feature>
<evidence type="ECO:0000313" key="3">
    <source>
        <dbReference type="EMBL" id="KAK2559844.1"/>
    </source>
</evidence>
<gene>
    <name evidence="3" type="ORF">P5673_017396</name>
</gene>
<dbReference type="AlphaFoldDB" id="A0AAD9QEH7"/>
<feature type="region of interest" description="Disordered" evidence="1">
    <location>
        <begin position="260"/>
        <end position="280"/>
    </location>
</feature>
<comment type="caution">
    <text evidence="3">The sequence shown here is derived from an EMBL/GenBank/DDBJ whole genome shotgun (WGS) entry which is preliminary data.</text>
</comment>
<keyword evidence="4" id="KW-1185">Reference proteome</keyword>
<sequence length="1233" mass="141941">MANFFGCGFARVAVKLSILKANGKVEYDHEQRWKKYCKTFQGVHKSRFEVDKNLYTKRSKALELHFKRWKTTPKKSYIEHFTQTNWEKLTEHEKKQHSRANCKACDVHHFSYQSLFPLWGNKTSTVTHDGISKQINSRILKQSSAGNVKITKKALKSVTKEVYDKINVSFEKTFGVSFAMAQTSVPELNVQVKKSRTELKKEKRNQSRAYKKQIEQQWTENACDAMLATRQTYKQRNEQRMIFCFETPEEAETRARKRKLLEEKGQRKKKRHSPSPKDLEFNKSELLQEVNAMKDGEKINFSELARKYGIAEKTKNGNMVVKEFLEDKGEQLSRFKQFRSKVESGEYVLGEMIVPQTFKKVMLTKEGHLKTETFTVSGHKIPLREIRKRMLKEHESLGIMRIWKDDFYDADELSSRLVQLGEESGEETPSEMRERLKGMERKRHLMVWGDNSTLLNHGHLLLTISAIYDEAIYYTNEEMKAKGKENIDVQSLVERPHVYILGRCGASEVEQLAYIKTRKACLQSLSEPVLTSNGVQIIDIMRFFHGDGPQQEFEAGEQKGGNAGCASCSGDARKYKDLAVSLRRPHLGLSERLKKVLQGPAGKNRRNGGLKPFKDLHKEELKRECTARGLSCDGSKKELQEIFKEDIGGIQRVPAMIFFDQEKTMADLGLGNYEVLPTEPLHDIKEHIANVLTELPSHLDNEEKNAFQDIIECSLGGKEKLRGCDYRLAAVIVAQYLRGKVGPKIQTLLDSLTELSKLLYLPANLRSPKLVLRLHNQAFLHAMILKEVIGNPKSLTERKLYGRYWHSITVHAARQSRIISLKSTNTEEEERHFNTLQGVTKLTNRRPGDIITPSLVRLQAEQKLAESKSATNPVKIQESQISKYYSTLPPFPNTIIPNRYIIRNPKEYQAHLESISDFIACGEGEWWHQVLSGVEFYDGPDEANNRPQGPTLHHFRSSTLQLEEQHLKENWQRCLSDDNITIPHRIIRIYNQRGDCTRVIHTNFLETENDDNSLQVQEERENETAEDPMTHFLEMEDNENTVEVTGLEEITMPEAEGLLVECSDDENDDEELQPLKTSISLSPVISESSSRHNQDKNVTGSEESERCSPETSQQSEKSLACDRGNSPQQKEIITKLCKNVARIVGETDCVLELDSARQKMKKNPATPVQTQILAHHTALEKQHKEWEKQHYHDHNCTEPSLEDLKRDKEQYSRYKNLILCKELLKHWEITVHL</sequence>
<evidence type="ECO:0000259" key="2">
    <source>
        <dbReference type="PROSITE" id="PS50800"/>
    </source>
</evidence>
<dbReference type="Proteomes" id="UP001249851">
    <property type="component" value="Unassembled WGS sequence"/>
</dbReference>
<evidence type="ECO:0000313" key="4">
    <source>
        <dbReference type="Proteomes" id="UP001249851"/>
    </source>
</evidence>
<feature type="compositionally biased region" description="Low complexity" evidence="1">
    <location>
        <begin position="1078"/>
        <end position="1088"/>
    </location>
</feature>
<reference evidence="3" key="2">
    <citation type="journal article" date="2023" name="Science">
        <title>Genomic signatures of disease resistance in endangered staghorn corals.</title>
        <authorList>
            <person name="Vollmer S.V."/>
            <person name="Selwyn J.D."/>
            <person name="Despard B.A."/>
            <person name="Roesel C.L."/>
        </authorList>
    </citation>
    <scope>NUCLEOTIDE SEQUENCE</scope>
    <source>
        <strain evidence="3">K2</strain>
    </source>
</reference>
<feature type="region of interest" description="Disordered" evidence="1">
    <location>
        <begin position="1064"/>
        <end position="1125"/>
    </location>
</feature>
<organism evidence="3 4">
    <name type="scientific">Acropora cervicornis</name>
    <name type="common">Staghorn coral</name>
    <dbReference type="NCBI Taxonomy" id="6130"/>
    <lineage>
        <taxon>Eukaryota</taxon>
        <taxon>Metazoa</taxon>
        <taxon>Cnidaria</taxon>
        <taxon>Anthozoa</taxon>
        <taxon>Hexacorallia</taxon>
        <taxon>Scleractinia</taxon>
        <taxon>Astrocoeniina</taxon>
        <taxon>Acroporidae</taxon>
        <taxon>Acropora</taxon>
    </lineage>
</organism>
<proteinExistence type="predicted"/>
<dbReference type="EMBL" id="JARQWQ010000038">
    <property type="protein sequence ID" value="KAK2559844.1"/>
    <property type="molecule type" value="Genomic_DNA"/>
</dbReference>